<evidence type="ECO:0000313" key="4">
    <source>
        <dbReference type="Proteomes" id="UP000664480"/>
    </source>
</evidence>
<sequence length="326" mass="37716">MQWTTSFEIPSFPNLVTHEDKILSMGSCFAESMGKRMLDSKFDILINPFGTIFNPISLQKLLKMALESSAFPGDLYLEREDLHFHYLAHSQVMGFSLEELRGKLAGELSLTKDYLENGNLLILTLGTAWIYELAESGEQVANCHKQPGNLFKKRLLSLTEMSDTLASTFSELFEFNPQLNIILTLSPVRHTKDGIPENQLSKSILRVLCADLSSQFDKVSYFPSYEIMVDELRDYRFYKPDLIHPTTQAEDYIWKKWKKSVLSEETYKLAEQIEKIKTELSHRPFNPKSESHQKFLRNLKEKLERLNTQFDFSSELEKVNAELSDF</sequence>
<dbReference type="RefSeq" id="WP_206588665.1">
    <property type="nucleotide sequence ID" value="NZ_JAFKCU010000008.1"/>
</dbReference>
<protein>
    <submittedName>
        <fullName evidence="3">GSCFA domain-containing protein</fullName>
    </submittedName>
</protein>
<keyword evidence="4" id="KW-1185">Reference proteome</keyword>
<dbReference type="Pfam" id="PF08885">
    <property type="entry name" value="GSCFA"/>
    <property type="match status" value="1"/>
</dbReference>
<dbReference type="Proteomes" id="UP000664480">
    <property type="component" value="Unassembled WGS sequence"/>
</dbReference>
<feature type="coiled-coil region" evidence="1">
    <location>
        <begin position="289"/>
        <end position="316"/>
    </location>
</feature>
<feature type="domain" description="GSCFA" evidence="2">
    <location>
        <begin position="21"/>
        <end position="257"/>
    </location>
</feature>
<comment type="caution">
    <text evidence="3">The sequence shown here is derived from an EMBL/GenBank/DDBJ whole genome shotgun (WGS) entry which is preliminary data.</text>
</comment>
<dbReference type="InterPro" id="IPR014982">
    <property type="entry name" value="GSCFA"/>
</dbReference>
<dbReference type="EMBL" id="JAFKCU010000008">
    <property type="protein sequence ID" value="MBN7818001.1"/>
    <property type="molecule type" value="Genomic_DNA"/>
</dbReference>
<evidence type="ECO:0000256" key="1">
    <source>
        <dbReference type="SAM" id="Coils"/>
    </source>
</evidence>
<evidence type="ECO:0000313" key="3">
    <source>
        <dbReference type="EMBL" id="MBN7818001.1"/>
    </source>
</evidence>
<proteinExistence type="predicted"/>
<dbReference type="SUPFAM" id="SSF52266">
    <property type="entry name" value="SGNH hydrolase"/>
    <property type="match status" value="1"/>
</dbReference>
<reference evidence="3 4" key="1">
    <citation type="submission" date="2021-03" db="EMBL/GenBank/DDBJ databases">
        <title>novel species isolated from a fishpond in China.</title>
        <authorList>
            <person name="Lu H."/>
            <person name="Cai Z."/>
        </authorList>
    </citation>
    <scope>NUCLEOTIDE SEQUENCE [LARGE SCALE GENOMIC DNA]</scope>
    <source>
        <strain evidence="3 4">YJ13C</strain>
    </source>
</reference>
<keyword evidence="1" id="KW-0175">Coiled coil</keyword>
<name>A0ABS3CLM4_9BACT</name>
<accession>A0ABS3CLM4</accession>
<organism evidence="3 4">
    <name type="scientific">Algoriphagus pacificus</name>
    <dbReference type="NCBI Taxonomy" id="2811234"/>
    <lineage>
        <taxon>Bacteria</taxon>
        <taxon>Pseudomonadati</taxon>
        <taxon>Bacteroidota</taxon>
        <taxon>Cytophagia</taxon>
        <taxon>Cytophagales</taxon>
        <taxon>Cyclobacteriaceae</taxon>
        <taxon>Algoriphagus</taxon>
    </lineage>
</organism>
<evidence type="ECO:0000259" key="2">
    <source>
        <dbReference type="Pfam" id="PF08885"/>
    </source>
</evidence>
<gene>
    <name evidence="3" type="ORF">J0A69_21355</name>
</gene>